<evidence type="ECO:0000313" key="2">
    <source>
        <dbReference type="Proteomes" id="UP001165101"/>
    </source>
</evidence>
<gene>
    <name evidence="1" type="ORF">Cboi01_000290100</name>
</gene>
<comment type="caution">
    <text evidence="1">The sequence shown here is derived from an EMBL/GenBank/DDBJ whole genome shotgun (WGS) entry which is preliminary data.</text>
</comment>
<proteinExistence type="predicted"/>
<sequence length="165" mass="18848">MKVSSRVLKEIKNFKNTDDLKLITFSETGSDKTDDLSTLYIDMKVLNNDLYPIDDVYRLQIIVSSDYPFKPPQVQFVQYGINDTNKLKSYNIPIHPHIYSNGHICLNILYDGWTPAITLHAIGLSIQSMLTGNTKYEKPEGDAKYCAVAPQNPLKSRWLFEDDTV</sequence>
<reference evidence="1" key="1">
    <citation type="submission" date="2023-04" db="EMBL/GenBank/DDBJ databases">
        <title>Candida boidinii NBRC 1967.</title>
        <authorList>
            <person name="Ichikawa N."/>
            <person name="Sato H."/>
            <person name="Tonouchi N."/>
        </authorList>
    </citation>
    <scope>NUCLEOTIDE SEQUENCE</scope>
    <source>
        <strain evidence="1">NBRC 1967</strain>
    </source>
</reference>
<evidence type="ECO:0000313" key="1">
    <source>
        <dbReference type="EMBL" id="GME92826.1"/>
    </source>
</evidence>
<dbReference type="EMBL" id="BSXV01001434">
    <property type="protein sequence ID" value="GME92826.1"/>
    <property type="molecule type" value="Genomic_DNA"/>
</dbReference>
<accession>A0ACB5TQU0</accession>
<protein>
    <submittedName>
        <fullName evidence="1">Unnamed protein product</fullName>
    </submittedName>
</protein>
<dbReference type="Proteomes" id="UP001165101">
    <property type="component" value="Unassembled WGS sequence"/>
</dbReference>
<name>A0ACB5TQU0_CANBO</name>
<keyword evidence="2" id="KW-1185">Reference proteome</keyword>
<organism evidence="1 2">
    <name type="scientific">Candida boidinii</name>
    <name type="common">Yeast</name>
    <dbReference type="NCBI Taxonomy" id="5477"/>
    <lineage>
        <taxon>Eukaryota</taxon>
        <taxon>Fungi</taxon>
        <taxon>Dikarya</taxon>
        <taxon>Ascomycota</taxon>
        <taxon>Saccharomycotina</taxon>
        <taxon>Pichiomycetes</taxon>
        <taxon>Pichiales</taxon>
        <taxon>Pichiaceae</taxon>
        <taxon>Ogataea</taxon>
        <taxon>Ogataea/Candida clade</taxon>
    </lineage>
</organism>